<organism evidence="1 2">
    <name type="scientific">Metarhizium anisopliae BRIP 53293</name>
    <dbReference type="NCBI Taxonomy" id="1291518"/>
    <lineage>
        <taxon>Eukaryota</taxon>
        <taxon>Fungi</taxon>
        <taxon>Dikarya</taxon>
        <taxon>Ascomycota</taxon>
        <taxon>Pezizomycotina</taxon>
        <taxon>Sordariomycetes</taxon>
        <taxon>Hypocreomycetidae</taxon>
        <taxon>Hypocreales</taxon>
        <taxon>Clavicipitaceae</taxon>
        <taxon>Metarhizium</taxon>
    </lineage>
</organism>
<gene>
    <name evidence="1" type="ORF">H634G_11529</name>
</gene>
<reference evidence="2" key="1">
    <citation type="journal article" date="2014" name="BMC Genomics">
        <title>The genome sequence of the biocontrol fungus Metarhizium anisopliae and comparative genomics of Metarhizium species.</title>
        <authorList>
            <person name="Pattemore J.A."/>
            <person name="Hane J.K."/>
            <person name="Williams A.H."/>
            <person name="Wilson B.A."/>
            <person name="Stodart B.J."/>
            <person name="Ash G.J."/>
        </authorList>
    </citation>
    <scope>NUCLEOTIDE SEQUENCE [LARGE SCALE GENOMIC DNA]</scope>
    <source>
        <strain evidence="2">BRIP 53293</strain>
    </source>
</reference>
<dbReference type="EMBL" id="KE384961">
    <property type="protein sequence ID" value="KJK73322.1"/>
    <property type="molecule type" value="Genomic_DNA"/>
</dbReference>
<protein>
    <submittedName>
        <fullName evidence="1">Uncharacterized protein</fullName>
    </submittedName>
</protein>
<accession>A0A0D9NH41</accession>
<evidence type="ECO:0000313" key="1">
    <source>
        <dbReference type="EMBL" id="KJK73322.1"/>
    </source>
</evidence>
<dbReference type="Proteomes" id="UP000054544">
    <property type="component" value="Unassembled WGS sequence"/>
</dbReference>
<sequence length="81" mass="8714">MHNTNYVPSQESQIEEVSSLGASASSAVLYLRPKIGALVLNKDASKKLNHSVETQWERVLLSKPARHDTQGSVGSMTGACC</sequence>
<name>A0A0D9NH41_METAN</name>
<evidence type="ECO:0000313" key="2">
    <source>
        <dbReference type="Proteomes" id="UP000054544"/>
    </source>
</evidence>
<keyword evidence="2" id="KW-1185">Reference proteome</keyword>
<proteinExistence type="predicted"/>
<dbReference type="AlphaFoldDB" id="A0A0D9NH41"/>